<gene>
    <name evidence="11" type="primary">ftsL</name>
    <name evidence="11" type="ORF">QBE54_06050</name>
</gene>
<dbReference type="RefSeq" id="WP_369017309.1">
    <property type="nucleotide sequence ID" value="NZ_CP121689.1"/>
</dbReference>
<keyword evidence="3 11" id="KW-0132">Cell division</keyword>
<evidence type="ECO:0000256" key="6">
    <source>
        <dbReference type="ARBA" id="ARBA00023136"/>
    </source>
</evidence>
<keyword evidence="6 10" id="KW-0472">Membrane</keyword>
<dbReference type="NCBIfam" id="TIGR02209">
    <property type="entry name" value="ftsL_broad"/>
    <property type="match status" value="1"/>
</dbReference>
<dbReference type="Pfam" id="PF04977">
    <property type="entry name" value="DivIC"/>
    <property type="match status" value="1"/>
</dbReference>
<keyword evidence="2" id="KW-1003">Cell membrane</keyword>
<keyword evidence="5 10" id="KW-1133">Transmembrane helix</keyword>
<keyword evidence="7" id="KW-0131">Cell cycle</keyword>
<keyword evidence="4 10" id="KW-0812">Transmembrane</keyword>
<evidence type="ECO:0000256" key="8">
    <source>
        <dbReference type="NCBIfam" id="TIGR02209"/>
    </source>
</evidence>
<dbReference type="InterPro" id="IPR007060">
    <property type="entry name" value="FtsL/DivIC"/>
</dbReference>
<evidence type="ECO:0000256" key="9">
    <source>
        <dbReference type="SAM" id="Coils"/>
    </source>
</evidence>
<dbReference type="GO" id="GO:0051301">
    <property type="term" value="P:cell division"/>
    <property type="evidence" value="ECO:0007669"/>
    <property type="project" value="UniProtKB-KW"/>
</dbReference>
<keyword evidence="9" id="KW-0175">Coiled coil</keyword>
<reference evidence="11 12" key="1">
    <citation type="submission" date="2023-03" db="EMBL/GenBank/DDBJ databases">
        <title>Novel Species.</title>
        <authorList>
            <person name="Ma S."/>
        </authorList>
    </citation>
    <scope>NUCLEOTIDE SEQUENCE [LARGE SCALE GENOMIC DNA]</scope>
    <source>
        <strain evidence="11 12">B11</strain>
    </source>
</reference>
<protein>
    <recommendedName>
        <fullName evidence="8">Cell division protein FtsL</fullName>
    </recommendedName>
</protein>
<evidence type="ECO:0000256" key="4">
    <source>
        <dbReference type="ARBA" id="ARBA00022692"/>
    </source>
</evidence>
<evidence type="ECO:0000256" key="3">
    <source>
        <dbReference type="ARBA" id="ARBA00022618"/>
    </source>
</evidence>
<feature type="coiled-coil region" evidence="9">
    <location>
        <begin position="38"/>
        <end position="65"/>
    </location>
</feature>
<dbReference type="EMBL" id="CP121689">
    <property type="protein sequence ID" value="WZL75163.1"/>
    <property type="molecule type" value="Genomic_DNA"/>
</dbReference>
<sequence>MEGSKVNLYILTSVVLICVLSIGYLYLQAKLLEKSLMLEACQQKITTLKAQTEQLEKEVKFLASLERIQKIAQEKLGMQPPTKRVFLASLPGIPQSATARVVEKQHPFEITD</sequence>
<evidence type="ECO:0000256" key="1">
    <source>
        <dbReference type="ARBA" id="ARBA00004401"/>
    </source>
</evidence>
<proteinExistence type="predicted"/>
<dbReference type="Proteomes" id="UP001461341">
    <property type="component" value="Chromosome"/>
</dbReference>
<keyword evidence="12" id="KW-1185">Reference proteome</keyword>
<feature type="transmembrane region" description="Helical" evidence="10">
    <location>
        <begin position="6"/>
        <end position="27"/>
    </location>
</feature>
<comment type="subcellular location">
    <subcellularLocation>
        <location evidence="1">Cell membrane</location>
        <topology evidence="1">Single-pass type II membrane protein</topology>
    </subcellularLocation>
</comment>
<evidence type="ECO:0000256" key="10">
    <source>
        <dbReference type="SAM" id="Phobius"/>
    </source>
</evidence>
<evidence type="ECO:0000256" key="2">
    <source>
        <dbReference type="ARBA" id="ARBA00022475"/>
    </source>
</evidence>
<evidence type="ECO:0000313" key="12">
    <source>
        <dbReference type="Proteomes" id="UP001461341"/>
    </source>
</evidence>
<organism evidence="11 12">
    <name type="scientific">Thermatribacter velox</name>
    <dbReference type="NCBI Taxonomy" id="3039681"/>
    <lineage>
        <taxon>Bacteria</taxon>
        <taxon>Pseudomonadati</taxon>
        <taxon>Atribacterota</taxon>
        <taxon>Atribacteria</taxon>
        <taxon>Atribacterales</taxon>
        <taxon>Thermatribacteraceae</taxon>
        <taxon>Thermatribacter</taxon>
    </lineage>
</organism>
<name>A0ABZ2YA14_9BACT</name>
<dbReference type="InterPro" id="IPR011922">
    <property type="entry name" value="Cell_div_FtsL"/>
</dbReference>
<evidence type="ECO:0000256" key="7">
    <source>
        <dbReference type="ARBA" id="ARBA00023306"/>
    </source>
</evidence>
<evidence type="ECO:0000256" key="5">
    <source>
        <dbReference type="ARBA" id="ARBA00022989"/>
    </source>
</evidence>
<evidence type="ECO:0000313" key="11">
    <source>
        <dbReference type="EMBL" id="WZL75163.1"/>
    </source>
</evidence>
<accession>A0ABZ2YA14</accession>